<evidence type="ECO:0000313" key="3">
    <source>
        <dbReference type="Proteomes" id="UP001150904"/>
    </source>
</evidence>
<organism evidence="2 3">
    <name type="scientific">Penicillium cinerascens</name>
    <dbReference type="NCBI Taxonomy" id="70096"/>
    <lineage>
        <taxon>Eukaryota</taxon>
        <taxon>Fungi</taxon>
        <taxon>Dikarya</taxon>
        <taxon>Ascomycota</taxon>
        <taxon>Pezizomycotina</taxon>
        <taxon>Eurotiomycetes</taxon>
        <taxon>Eurotiomycetidae</taxon>
        <taxon>Eurotiales</taxon>
        <taxon>Aspergillaceae</taxon>
        <taxon>Penicillium</taxon>
    </lineage>
</organism>
<feature type="compositionally biased region" description="Polar residues" evidence="1">
    <location>
        <begin position="302"/>
        <end position="312"/>
    </location>
</feature>
<keyword evidence="3" id="KW-1185">Reference proteome</keyword>
<dbReference type="AlphaFoldDB" id="A0A9W9MDE7"/>
<name>A0A9W9MDE7_9EURO</name>
<feature type="compositionally biased region" description="Basic and acidic residues" evidence="1">
    <location>
        <begin position="235"/>
        <end position="247"/>
    </location>
</feature>
<proteinExistence type="predicted"/>
<evidence type="ECO:0000313" key="2">
    <source>
        <dbReference type="EMBL" id="KAJ5197873.1"/>
    </source>
</evidence>
<sequence length="434" mass="47662">MAPPVRPSRSLEGLERVIPPSPKQPFFPTRSDLFLNKPLPAKPVPDEPAEYSSGMWSDSSDSESDSTVDSLGSPSEPRNSTESYPIFVSSDSDDFMVDHPAPADQLNLGQIRPSPLRVLSSDSRTDSVASGTDVVAEASDAQYGRPSQWTQNRTGTNHYFREKKWDFFPELATPSALQAGGRTSPGIRSGKTRKKEGRLNLAAKRRRWHSLDRAGLGLAYGVRDSIKTYVHRTLSKDSGETKAKESPRPSTAPLDEPDEQTSYACPKTQQSCMDLNMQLRALSVSTASSSLEPPSSPRSIRTQHSSPVQRPNQLAVPMTPYQKYGSAAWETPKKSRRTVHARSSNSDGPSSPDLTYANPTPPLSPPFKRQLQQNTRNAARVLQGGTSHVLVALDGAKRKISESKDERRREALKSQIKLIGPVNPNSHGLCEPWV</sequence>
<dbReference type="GeneID" id="83181353"/>
<comment type="caution">
    <text evidence="2">The sequence shown here is derived from an EMBL/GenBank/DDBJ whole genome shotgun (WGS) entry which is preliminary data.</text>
</comment>
<reference evidence="2" key="2">
    <citation type="journal article" date="2023" name="IMA Fungus">
        <title>Comparative genomic study of the Penicillium genus elucidates a diverse pangenome and 15 lateral gene transfer events.</title>
        <authorList>
            <person name="Petersen C."/>
            <person name="Sorensen T."/>
            <person name="Nielsen M.R."/>
            <person name="Sondergaard T.E."/>
            <person name="Sorensen J.L."/>
            <person name="Fitzpatrick D.A."/>
            <person name="Frisvad J.C."/>
            <person name="Nielsen K.L."/>
        </authorList>
    </citation>
    <scope>NUCLEOTIDE SEQUENCE</scope>
    <source>
        <strain evidence="2">IBT 15544</strain>
    </source>
</reference>
<accession>A0A9W9MDE7</accession>
<feature type="region of interest" description="Disordered" evidence="1">
    <location>
        <begin position="176"/>
        <end position="201"/>
    </location>
</feature>
<gene>
    <name evidence="2" type="ORF">N7498_006990</name>
</gene>
<protein>
    <submittedName>
        <fullName evidence="2">Uncharacterized protein</fullName>
    </submittedName>
</protein>
<feature type="region of interest" description="Disordered" evidence="1">
    <location>
        <begin position="235"/>
        <end position="262"/>
    </location>
</feature>
<reference evidence="2" key="1">
    <citation type="submission" date="2022-12" db="EMBL/GenBank/DDBJ databases">
        <authorList>
            <person name="Petersen C."/>
        </authorList>
    </citation>
    <scope>NUCLEOTIDE SEQUENCE</scope>
    <source>
        <strain evidence="2">IBT 15544</strain>
    </source>
</reference>
<dbReference type="OrthoDB" id="4225223at2759"/>
<feature type="region of interest" description="Disordered" evidence="1">
    <location>
        <begin position="285"/>
        <end position="366"/>
    </location>
</feature>
<dbReference type="EMBL" id="JAPQKR010000014">
    <property type="protein sequence ID" value="KAJ5197873.1"/>
    <property type="molecule type" value="Genomic_DNA"/>
</dbReference>
<feature type="region of interest" description="Disordered" evidence="1">
    <location>
        <begin position="1"/>
        <end position="109"/>
    </location>
</feature>
<feature type="compositionally biased region" description="Polar residues" evidence="1">
    <location>
        <begin position="341"/>
        <end position="353"/>
    </location>
</feature>
<dbReference type="Proteomes" id="UP001150904">
    <property type="component" value="Unassembled WGS sequence"/>
</dbReference>
<feature type="compositionally biased region" description="Polar residues" evidence="1">
    <location>
        <begin position="72"/>
        <end position="83"/>
    </location>
</feature>
<feature type="compositionally biased region" description="Low complexity" evidence="1">
    <location>
        <begin position="285"/>
        <end position="300"/>
    </location>
</feature>
<dbReference type="RefSeq" id="XP_058306301.1">
    <property type="nucleotide sequence ID" value="XM_058454052.1"/>
</dbReference>
<evidence type="ECO:0000256" key="1">
    <source>
        <dbReference type="SAM" id="MobiDB-lite"/>
    </source>
</evidence>